<dbReference type="EMBL" id="AUXZ01000130">
    <property type="protein sequence ID" value="KZN45433.1"/>
    <property type="molecule type" value="Genomic_DNA"/>
</dbReference>
<protein>
    <recommendedName>
        <fullName evidence="2">FAD dependent oxidoreductase domain-containing protein</fullName>
    </recommendedName>
</protein>
<organism evidence="3 4">
    <name type="scientific">Pseudoalteromonas luteoviolacea H33</name>
    <dbReference type="NCBI Taxonomy" id="1365251"/>
    <lineage>
        <taxon>Bacteria</taxon>
        <taxon>Pseudomonadati</taxon>
        <taxon>Pseudomonadota</taxon>
        <taxon>Gammaproteobacteria</taxon>
        <taxon>Alteromonadales</taxon>
        <taxon>Pseudoalteromonadaceae</taxon>
        <taxon>Pseudoalteromonas</taxon>
    </lineage>
</organism>
<comment type="caution">
    <text evidence="3">The sequence shown here is derived from an EMBL/GenBank/DDBJ whole genome shotgun (WGS) entry which is preliminary data.</text>
</comment>
<reference evidence="3 4" key="1">
    <citation type="submission" date="2013-07" db="EMBL/GenBank/DDBJ databases">
        <title>Comparative Genomic and Metabolomic Analysis of Twelve Strains of Pseudoalteromonas luteoviolacea.</title>
        <authorList>
            <person name="Vynne N.G."/>
            <person name="Mansson M."/>
            <person name="Gram L."/>
        </authorList>
    </citation>
    <scope>NUCLEOTIDE SEQUENCE [LARGE SCALE GENOMIC DNA]</scope>
    <source>
        <strain evidence="3 4">H33</strain>
    </source>
</reference>
<dbReference type="RefSeq" id="WP_063364134.1">
    <property type="nucleotide sequence ID" value="NZ_AUXZ01000130.1"/>
</dbReference>
<dbReference type="PATRIC" id="fig|1365251.3.peg.5027"/>
<dbReference type="SUPFAM" id="SSF51905">
    <property type="entry name" value="FAD/NAD(P)-binding domain"/>
    <property type="match status" value="1"/>
</dbReference>
<evidence type="ECO:0000313" key="4">
    <source>
        <dbReference type="Proteomes" id="UP000076503"/>
    </source>
</evidence>
<dbReference type="Gene3D" id="3.30.9.10">
    <property type="entry name" value="D-Amino Acid Oxidase, subunit A, domain 2"/>
    <property type="match status" value="1"/>
</dbReference>
<dbReference type="AlphaFoldDB" id="A0A162A7L8"/>
<name>A0A162A7L8_9GAMM</name>
<accession>A0A162A7L8</accession>
<gene>
    <name evidence="3" type="ORF">N476_05285</name>
</gene>
<dbReference type="OrthoDB" id="1401001at2"/>
<dbReference type="GO" id="GO:0016491">
    <property type="term" value="F:oxidoreductase activity"/>
    <property type="evidence" value="ECO:0007669"/>
    <property type="project" value="UniProtKB-KW"/>
</dbReference>
<dbReference type="InterPro" id="IPR036188">
    <property type="entry name" value="FAD/NAD-bd_sf"/>
</dbReference>
<dbReference type="InterPro" id="IPR006076">
    <property type="entry name" value="FAD-dep_OxRdtase"/>
</dbReference>
<dbReference type="Gene3D" id="3.50.50.60">
    <property type="entry name" value="FAD/NAD(P)-binding domain"/>
    <property type="match status" value="2"/>
</dbReference>
<feature type="domain" description="FAD dependent oxidoreductase" evidence="2">
    <location>
        <begin position="13"/>
        <end position="133"/>
    </location>
</feature>
<evidence type="ECO:0000256" key="1">
    <source>
        <dbReference type="ARBA" id="ARBA00023002"/>
    </source>
</evidence>
<dbReference type="Proteomes" id="UP000076503">
    <property type="component" value="Unassembled WGS sequence"/>
</dbReference>
<proteinExistence type="predicted"/>
<keyword evidence="1" id="KW-0560">Oxidoreductase</keyword>
<evidence type="ECO:0000259" key="2">
    <source>
        <dbReference type="Pfam" id="PF01266"/>
    </source>
</evidence>
<dbReference type="Pfam" id="PF01266">
    <property type="entry name" value="DAO"/>
    <property type="match status" value="1"/>
</dbReference>
<sequence length="489" mass="54396">MINKQPKFANTRVGIIGGGIGGATIALKLSQQGADVLLFEKESSLVNGPPMCHLHAGGNLYREISDQQCIDLLKQSINTAKLYQEAIDYRPTIVAVPSHDKGEPSDVISRLTVLQREYQRLVESDPQNEILGPASEYFRLYQRADIEKLSQLSVPNHPQTPDEWMIAFAKQTDLTRLKFPIFLVQEYGISVFRLAALTSLALENSPHCELLTSTQVTSVTQNSAQKWMIETTRSGIDETFEVDYLINACGFRTGTIDDMVGAKPKRMVEFKAAYISRWNDTQTKWPEVIFHGTRGTKDGMTQLTPYPNGYFQIHAMTPDITLFEDGLVSSKQESAQPELPSKYIRKVNHQWDEQIINERTAKAIEKVAGYIPDFNSADVGGRPMYGAQQIPGADATLRVADVAFQSNSYARCEIVKASSALPAANTIFDKLVELGLLTDENSQHCRNSFVDTSMTSDISEQQIAQRAEYLALERGFPADLAGRTMPSIT</sequence>
<evidence type="ECO:0000313" key="3">
    <source>
        <dbReference type="EMBL" id="KZN45433.1"/>
    </source>
</evidence>